<dbReference type="AlphaFoldDB" id="A0A6A6PP33"/>
<dbReference type="EMBL" id="MU001638">
    <property type="protein sequence ID" value="KAF2481451.1"/>
    <property type="molecule type" value="Genomic_DNA"/>
</dbReference>
<keyword evidence="3" id="KW-1185">Reference proteome</keyword>
<sequence>MKLFALLPVAFCLAANALPGKHASHASTAKTIKKNLATNNLTPSDPISDLLNAFDLSGSSEISGLIDGLTGGSSSVLSEVESIIEGVLGELGLLGGLLGGLGGSESGNLTATIDQIESELGLNANSTISSLLSGLQLP</sequence>
<evidence type="ECO:0000313" key="2">
    <source>
        <dbReference type="EMBL" id="KAF2481451.1"/>
    </source>
</evidence>
<dbReference type="Proteomes" id="UP000799767">
    <property type="component" value="Unassembled WGS sequence"/>
</dbReference>
<feature type="signal peptide" evidence="1">
    <location>
        <begin position="1"/>
        <end position="17"/>
    </location>
</feature>
<reference evidence="2" key="1">
    <citation type="journal article" date="2020" name="Stud. Mycol.">
        <title>101 Dothideomycetes genomes: a test case for predicting lifestyles and emergence of pathogens.</title>
        <authorList>
            <person name="Haridas S."/>
            <person name="Albert R."/>
            <person name="Binder M."/>
            <person name="Bloem J."/>
            <person name="Labutti K."/>
            <person name="Salamov A."/>
            <person name="Andreopoulos B."/>
            <person name="Baker S."/>
            <person name="Barry K."/>
            <person name="Bills G."/>
            <person name="Bluhm B."/>
            <person name="Cannon C."/>
            <person name="Castanera R."/>
            <person name="Culley D."/>
            <person name="Daum C."/>
            <person name="Ezra D."/>
            <person name="Gonzalez J."/>
            <person name="Henrissat B."/>
            <person name="Kuo A."/>
            <person name="Liang C."/>
            <person name="Lipzen A."/>
            <person name="Lutzoni F."/>
            <person name="Magnuson J."/>
            <person name="Mondo S."/>
            <person name="Nolan M."/>
            <person name="Ohm R."/>
            <person name="Pangilinan J."/>
            <person name="Park H.-J."/>
            <person name="Ramirez L."/>
            <person name="Alfaro M."/>
            <person name="Sun H."/>
            <person name="Tritt A."/>
            <person name="Yoshinaga Y."/>
            <person name="Zwiers L.-H."/>
            <person name="Turgeon B."/>
            <person name="Goodwin S."/>
            <person name="Spatafora J."/>
            <person name="Crous P."/>
            <person name="Grigoriev I."/>
        </authorList>
    </citation>
    <scope>NUCLEOTIDE SEQUENCE</scope>
    <source>
        <strain evidence="2">CBS 113389</strain>
    </source>
</reference>
<evidence type="ECO:0000313" key="3">
    <source>
        <dbReference type="Proteomes" id="UP000799767"/>
    </source>
</evidence>
<protein>
    <submittedName>
        <fullName evidence="2">Uncharacterized protein</fullName>
    </submittedName>
</protein>
<name>A0A6A6PP33_9PEZI</name>
<gene>
    <name evidence="2" type="ORF">BDY17DRAFT_326139</name>
</gene>
<feature type="chain" id="PRO_5025396177" evidence="1">
    <location>
        <begin position="18"/>
        <end position="138"/>
    </location>
</feature>
<dbReference type="RefSeq" id="XP_033588021.1">
    <property type="nucleotide sequence ID" value="XM_033737465.1"/>
</dbReference>
<evidence type="ECO:0000256" key="1">
    <source>
        <dbReference type="SAM" id="SignalP"/>
    </source>
</evidence>
<accession>A0A6A6PP33</accession>
<proteinExistence type="predicted"/>
<keyword evidence="1" id="KW-0732">Signal</keyword>
<organism evidence="2 3">
    <name type="scientific">Neohortaea acidophila</name>
    <dbReference type="NCBI Taxonomy" id="245834"/>
    <lineage>
        <taxon>Eukaryota</taxon>
        <taxon>Fungi</taxon>
        <taxon>Dikarya</taxon>
        <taxon>Ascomycota</taxon>
        <taxon>Pezizomycotina</taxon>
        <taxon>Dothideomycetes</taxon>
        <taxon>Dothideomycetidae</taxon>
        <taxon>Mycosphaerellales</taxon>
        <taxon>Teratosphaeriaceae</taxon>
        <taxon>Neohortaea</taxon>
    </lineage>
</organism>
<dbReference type="GeneID" id="54478467"/>